<proteinExistence type="predicted"/>
<dbReference type="Pfam" id="PF13673">
    <property type="entry name" value="Acetyltransf_10"/>
    <property type="match status" value="1"/>
</dbReference>
<keyword evidence="5" id="KW-1185">Reference proteome</keyword>
<dbReference type="InterPro" id="IPR050832">
    <property type="entry name" value="Bact_Acetyltransf"/>
</dbReference>
<evidence type="ECO:0000313" key="4">
    <source>
        <dbReference type="EMBL" id="PZR55565.1"/>
    </source>
</evidence>
<dbReference type="PROSITE" id="PS51186">
    <property type="entry name" value="GNAT"/>
    <property type="match status" value="1"/>
</dbReference>
<dbReference type="CDD" id="cd04301">
    <property type="entry name" value="NAT_SF"/>
    <property type="match status" value="1"/>
</dbReference>
<dbReference type="PANTHER" id="PTHR43877:SF2">
    <property type="entry name" value="AMINOALKYLPHOSPHONATE N-ACETYLTRANSFERASE-RELATED"/>
    <property type="match status" value="1"/>
</dbReference>
<feature type="domain" description="N-acetyltransferase" evidence="3">
    <location>
        <begin position="1"/>
        <end position="149"/>
    </location>
</feature>
<dbReference type="SUPFAM" id="SSF55729">
    <property type="entry name" value="Acyl-CoA N-acyltransferases (Nat)"/>
    <property type="match status" value="1"/>
</dbReference>
<dbReference type="EMBL" id="QKWH01000001">
    <property type="protein sequence ID" value="PZR55565.1"/>
    <property type="molecule type" value="Genomic_DNA"/>
</dbReference>
<dbReference type="GO" id="GO:0016747">
    <property type="term" value="F:acyltransferase activity, transferring groups other than amino-acyl groups"/>
    <property type="evidence" value="ECO:0007669"/>
    <property type="project" value="InterPro"/>
</dbReference>
<dbReference type="PANTHER" id="PTHR43877">
    <property type="entry name" value="AMINOALKYLPHOSPHONATE N-ACETYLTRANSFERASE-RELATED-RELATED"/>
    <property type="match status" value="1"/>
</dbReference>
<dbReference type="Proteomes" id="UP000248783">
    <property type="component" value="Unassembled WGS sequence"/>
</dbReference>
<name>A0A2W5X4X9_9MICO</name>
<evidence type="ECO:0000256" key="1">
    <source>
        <dbReference type="ARBA" id="ARBA00022679"/>
    </source>
</evidence>
<sequence length="152" mass="16142">MVERVVTPEQLEQAFAVRLAVFVDEQGVPLEEELDDADHAPTTTHVVARRGGDVVGTARLLTDPAHPGEVHVGRVAVAASARGTGAGAALMRALEDVALAEHARDGRVRVLLSAQVQAVGFYERLGYTVDGPVYLDAGIDHRDAAKVLSRDT</sequence>
<evidence type="ECO:0000256" key="2">
    <source>
        <dbReference type="ARBA" id="ARBA00023315"/>
    </source>
</evidence>
<dbReference type="AlphaFoldDB" id="A0A2W5X4X9"/>
<protein>
    <submittedName>
        <fullName evidence="4">GNAT family N-acetyltransferase</fullName>
    </submittedName>
</protein>
<accession>A0A2W5X4X9</accession>
<evidence type="ECO:0000313" key="5">
    <source>
        <dbReference type="Proteomes" id="UP000248783"/>
    </source>
</evidence>
<keyword evidence="1 4" id="KW-0808">Transferase</keyword>
<comment type="caution">
    <text evidence="4">The sequence shown here is derived from an EMBL/GenBank/DDBJ whole genome shotgun (WGS) entry which is preliminary data.</text>
</comment>
<keyword evidence="2" id="KW-0012">Acyltransferase</keyword>
<dbReference type="Gene3D" id="3.40.630.30">
    <property type="match status" value="1"/>
</dbReference>
<dbReference type="InterPro" id="IPR000182">
    <property type="entry name" value="GNAT_dom"/>
</dbReference>
<organism evidence="4 5">
    <name type="scientific">Xylanimonas oleitrophica</name>
    <dbReference type="NCBI Taxonomy" id="2607479"/>
    <lineage>
        <taxon>Bacteria</taxon>
        <taxon>Bacillati</taxon>
        <taxon>Actinomycetota</taxon>
        <taxon>Actinomycetes</taxon>
        <taxon>Micrococcales</taxon>
        <taxon>Promicromonosporaceae</taxon>
        <taxon>Xylanimonas</taxon>
    </lineage>
</organism>
<dbReference type="InterPro" id="IPR016181">
    <property type="entry name" value="Acyl_CoA_acyltransferase"/>
</dbReference>
<gene>
    <name evidence="4" type="ORF">DNL40_03635</name>
</gene>
<evidence type="ECO:0000259" key="3">
    <source>
        <dbReference type="PROSITE" id="PS51186"/>
    </source>
</evidence>
<reference evidence="4 5" key="1">
    <citation type="submission" date="2018-06" db="EMBL/GenBank/DDBJ databases">
        <title>Whole genome sequencing of a novel hydrocarbon degrading bacterial strain, PW21 isolated from oil contaminated produced water sample.</title>
        <authorList>
            <person name="Nagkirti P."/>
            <person name="Shaikh A."/>
            <person name="Gowdaman V."/>
            <person name="Engineer A.E."/>
            <person name="Dagar S."/>
            <person name="Dhakephalkar P.K."/>
        </authorList>
    </citation>
    <scope>NUCLEOTIDE SEQUENCE [LARGE SCALE GENOMIC DNA]</scope>
    <source>
        <strain evidence="4 5">PW21</strain>
    </source>
</reference>